<dbReference type="PANTHER" id="PTHR46641">
    <property type="entry name" value="FMRFAMIDE RECEPTOR-RELATED"/>
    <property type="match status" value="1"/>
</dbReference>
<keyword evidence="1" id="KW-0472">Membrane</keyword>
<dbReference type="InterPro" id="IPR052954">
    <property type="entry name" value="GPCR-Ligand_Int"/>
</dbReference>
<feature type="transmembrane region" description="Helical" evidence="1">
    <location>
        <begin position="311"/>
        <end position="333"/>
    </location>
</feature>
<comment type="caution">
    <text evidence="2">The sequence shown here is derived from an EMBL/GenBank/DDBJ whole genome shotgun (WGS) entry which is preliminary data.</text>
</comment>
<evidence type="ECO:0000313" key="3">
    <source>
        <dbReference type="Proteomes" id="UP000663874"/>
    </source>
</evidence>
<dbReference type="AlphaFoldDB" id="A0A818UQG8"/>
<dbReference type="PANTHER" id="PTHR46641:SF2">
    <property type="entry name" value="FMRFAMIDE RECEPTOR"/>
    <property type="match status" value="1"/>
</dbReference>
<feature type="transmembrane region" description="Helical" evidence="1">
    <location>
        <begin position="404"/>
        <end position="425"/>
    </location>
</feature>
<reference evidence="2" key="1">
    <citation type="submission" date="2021-02" db="EMBL/GenBank/DDBJ databases">
        <authorList>
            <person name="Nowell W R."/>
        </authorList>
    </citation>
    <scope>NUCLEOTIDE SEQUENCE</scope>
</reference>
<dbReference type="Gene3D" id="1.20.1070.10">
    <property type="entry name" value="Rhodopsin 7-helix transmembrane proteins"/>
    <property type="match status" value="1"/>
</dbReference>
<evidence type="ECO:0000313" key="2">
    <source>
        <dbReference type="EMBL" id="CAF3700283.1"/>
    </source>
</evidence>
<organism evidence="2 3">
    <name type="scientific">Rotaria sordida</name>
    <dbReference type="NCBI Taxonomy" id="392033"/>
    <lineage>
        <taxon>Eukaryota</taxon>
        <taxon>Metazoa</taxon>
        <taxon>Spiralia</taxon>
        <taxon>Gnathifera</taxon>
        <taxon>Rotifera</taxon>
        <taxon>Eurotatoria</taxon>
        <taxon>Bdelloidea</taxon>
        <taxon>Philodinida</taxon>
        <taxon>Philodinidae</taxon>
        <taxon>Rotaria</taxon>
    </lineage>
</organism>
<feature type="transmembrane region" description="Helical" evidence="1">
    <location>
        <begin position="147"/>
        <end position="170"/>
    </location>
</feature>
<feature type="transmembrane region" description="Helical" evidence="1">
    <location>
        <begin position="359"/>
        <end position="384"/>
    </location>
</feature>
<evidence type="ECO:0000256" key="1">
    <source>
        <dbReference type="SAM" id="Phobius"/>
    </source>
</evidence>
<gene>
    <name evidence="2" type="ORF">FNK824_LOCUS9117</name>
</gene>
<dbReference type="SUPFAM" id="SSF81321">
    <property type="entry name" value="Family A G protein-coupled receptor-like"/>
    <property type="match status" value="1"/>
</dbReference>
<feature type="transmembrane region" description="Helical" evidence="1">
    <location>
        <begin position="41"/>
        <end position="62"/>
    </location>
</feature>
<dbReference type="Proteomes" id="UP000663874">
    <property type="component" value="Unassembled WGS sequence"/>
</dbReference>
<accession>A0A818UQG8</accession>
<keyword evidence="1" id="KW-1133">Transmembrane helix</keyword>
<keyword evidence="1" id="KW-0812">Transmembrane</keyword>
<name>A0A818UQG8_9BILA</name>
<evidence type="ECO:0008006" key="4">
    <source>
        <dbReference type="Google" id="ProtNLM"/>
    </source>
</evidence>
<feature type="transmembrane region" description="Helical" evidence="1">
    <location>
        <begin position="6"/>
        <end position="29"/>
    </location>
</feature>
<protein>
    <recommendedName>
        <fullName evidence="4">G-protein coupled receptors family 1 profile domain-containing protein</fullName>
    </recommendedName>
</protein>
<dbReference type="EMBL" id="CAJOBE010000934">
    <property type="protein sequence ID" value="CAF3700283.1"/>
    <property type="molecule type" value="Genomic_DNA"/>
</dbReference>
<sequence>MLSISCTFIGICLFILGSSGNGLCILVFLRKKFRSRIITPYFIILLFADSIYLLFRLIKLLYYSQTLFKLHTNIEESCSKTFLARLYQHVTQTWPQPFVPLVQSETYMRFSLVLMSIMSIQRTKFITRSIKLLVLPTTFKDTHKYKWTFLLILSAFFIAYTFEFAGLTLFCSKSNNRNITYDWFIYMSKNMENATHILTNKMSNQPHELKCVEYAIHSLQQNQTLFIEQNPICTQDKLIDILSHYFDQHEKPIVNLIQKIIFFQTEHRISRNEIRRKYHFHECLFPQEPNFFHRYYDFMYSRIFGLNRHTLLLVFGSIIPSLITIASNIISVYHVRELNHLTSIYILPCRRRTDDTRRILLVITVECLFAIVNSWCSDIILSLVYCKRNLSAGDDCPNYLKQNYDLLVMFDMVNSVSNIILHCLCGKRFRNELRRMLRTFINFLKHIFNNIWCCYVHIDCKKLHKQQFVSYKSSITQHESSNSSNNASHNHVYLQIQTSPRLNRKHCCDCRWYFNRRPLGISEQRLSIMSKECFKKNQIPYTVQYRSLTQRTYITKQTQARSMRLYYPPPPPTTTSLVNKNHISNVC</sequence>
<proteinExistence type="predicted"/>